<dbReference type="InterPro" id="IPR013549">
    <property type="entry name" value="DUF1731"/>
</dbReference>
<dbReference type="EMBL" id="CP003093">
    <property type="protein sequence ID" value="AER57529.1"/>
    <property type="molecule type" value="Genomic_DNA"/>
</dbReference>
<dbReference type="CDD" id="cd05242">
    <property type="entry name" value="SDR_a8"/>
    <property type="match status" value="1"/>
</dbReference>
<dbReference type="Proteomes" id="UP000005870">
    <property type="component" value="Chromosome"/>
</dbReference>
<accession>G7UUQ6</accession>
<dbReference type="HOGENOM" id="CLU_047373_0_3_6"/>
<evidence type="ECO:0000259" key="2">
    <source>
        <dbReference type="Pfam" id="PF01370"/>
    </source>
</evidence>
<keyword evidence="5" id="KW-1185">Reference proteome</keyword>
<dbReference type="Gene3D" id="3.40.50.720">
    <property type="entry name" value="NAD(P)-binding Rossmann-like Domain"/>
    <property type="match status" value="1"/>
</dbReference>
<evidence type="ECO:0000256" key="1">
    <source>
        <dbReference type="ARBA" id="ARBA00009353"/>
    </source>
</evidence>
<dbReference type="PANTHER" id="PTHR11092:SF0">
    <property type="entry name" value="EPIMERASE FAMILY PROTEIN SDR39U1"/>
    <property type="match status" value="1"/>
</dbReference>
<protein>
    <recommendedName>
        <fullName evidence="6">TIGR01777 family protein</fullName>
    </recommendedName>
</protein>
<dbReference type="NCBIfam" id="TIGR01777">
    <property type="entry name" value="yfcH"/>
    <property type="match status" value="1"/>
</dbReference>
<dbReference type="KEGG" id="psd:DSC_14425"/>
<dbReference type="SUPFAM" id="SSF51735">
    <property type="entry name" value="NAD(P)-binding Rossmann-fold domains"/>
    <property type="match status" value="1"/>
</dbReference>
<dbReference type="InterPro" id="IPR001509">
    <property type="entry name" value="Epimerase_deHydtase"/>
</dbReference>
<evidence type="ECO:0000259" key="3">
    <source>
        <dbReference type="Pfam" id="PF08338"/>
    </source>
</evidence>
<evidence type="ECO:0008006" key="6">
    <source>
        <dbReference type="Google" id="ProtNLM"/>
    </source>
</evidence>
<name>G7UUQ6_PSEUP</name>
<dbReference type="STRING" id="1045855.DSC_14425"/>
<dbReference type="InterPro" id="IPR036291">
    <property type="entry name" value="NAD(P)-bd_dom_sf"/>
</dbReference>
<reference evidence="4 5" key="1">
    <citation type="journal article" date="2012" name="J. Bacteriol.">
        <title>Complete Genome Sequence of the BTEX-Degrading Bacterium Pseudoxanthomonas spadix BD-a59.</title>
        <authorList>
            <person name="Lee S.H."/>
            <person name="Jin H.M."/>
            <person name="Lee H.J."/>
            <person name="Kim J.M."/>
            <person name="Jeon C.O."/>
        </authorList>
    </citation>
    <scope>NUCLEOTIDE SEQUENCE [LARGE SCALE GENOMIC DNA]</scope>
    <source>
        <strain evidence="4 5">BD-a59</strain>
    </source>
</reference>
<evidence type="ECO:0000313" key="5">
    <source>
        <dbReference type="Proteomes" id="UP000005870"/>
    </source>
</evidence>
<dbReference type="InterPro" id="IPR010099">
    <property type="entry name" value="SDR39U1"/>
</dbReference>
<evidence type="ECO:0000313" key="4">
    <source>
        <dbReference type="EMBL" id="AER57529.1"/>
    </source>
</evidence>
<dbReference type="Pfam" id="PF08338">
    <property type="entry name" value="DUF1731"/>
    <property type="match status" value="1"/>
</dbReference>
<feature type="domain" description="DUF1731" evidence="3">
    <location>
        <begin position="247"/>
        <end position="293"/>
    </location>
</feature>
<proteinExistence type="inferred from homology"/>
<dbReference type="RefSeq" id="WP_014161702.1">
    <property type="nucleotide sequence ID" value="NC_016147.2"/>
</dbReference>
<sequence>MQVLITGGSGFIGQALCPALLAAGWQVSVVSRDTRAAARKLPAAVRVLADIDGAGGADAVINLAGAPLAGRRWNAAYKQTLRESRLRTTEALLAWMESLTVRPAVLISGSAIGYYGPSDDTPLAETAPAGDDFAARLAADWEAAALPARALGVRTLLLRTGVVLGAGGGALQQLLTPYRMGLGGPIGDGQQWFSWIHRDDLVRLVIWLLDQSTLDGPVNGTAPEPVRQKDFAAALGRALHRPALMPTPGLALKAAFGEMAQMLIEGQRVIPARAQGQGFQFLYPDIDGALAQILQSQA</sequence>
<gene>
    <name evidence="4" type="ordered locus">DSC_14425</name>
</gene>
<dbReference type="eggNOG" id="COG1090">
    <property type="taxonomic scope" value="Bacteria"/>
</dbReference>
<feature type="domain" description="NAD-dependent epimerase/dehydratase" evidence="2">
    <location>
        <begin position="3"/>
        <end position="211"/>
    </location>
</feature>
<dbReference type="AlphaFoldDB" id="G7UUQ6"/>
<organism evidence="4 5">
    <name type="scientific">Pseudoxanthomonas spadix (strain BD-a59)</name>
    <dbReference type="NCBI Taxonomy" id="1045855"/>
    <lineage>
        <taxon>Bacteria</taxon>
        <taxon>Pseudomonadati</taxon>
        <taxon>Pseudomonadota</taxon>
        <taxon>Gammaproteobacteria</taxon>
        <taxon>Lysobacterales</taxon>
        <taxon>Lysobacteraceae</taxon>
        <taxon>Pseudoxanthomonas</taxon>
    </lineage>
</organism>
<comment type="similarity">
    <text evidence="1">Belongs to the NAD(P)-dependent epimerase/dehydratase family. SDR39U1 subfamily.</text>
</comment>
<dbReference type="OrthoDB" id="9771302at2"/>
<dbReference type="PANTHER" id="PTHR11092">
    <property type="entry name" value="SUGAR NUCLEOTIDE EPIMERASE RELATED"/>
    <property type="match status" value="1"/>
</dbReference>
<dbReference type="Pfam" id="PF01370">
    <property type="entry name" value="Epimerase"/>
    <property type="match status" value="1"/>
</dbReference>